<sequence>MFLNLRFAALFALVAVVAAQDATPAPASSPAAADASPAPAPASSVAPAADASSAPAASSSAPAAPAESSAAPAESSAAPAASPASDAAIPNQKIVRSIDCSSTFNQTGGLTVTVNDTNPVAVQISESNELVTGEQAVELVFSECNSSIMETNATGAIHFGLLSPSNAVKDTCVRIAALAQPDQHFTTENCSMSDDSSQMSQFWQLDADKKTLNFVGRIGGANPYALAVTDNFITASPNGTAGTILNLQ</sequence>
<protein>
    <recommendedName>
        <fullName evidence="5">Ricin B lectin domain-containing protein</fullName>
    </recommendedName>
</protein>
<feature type="region of interest" description="Disordered" evidence="1">
    <location>
        <begin position="25"/>
        <end position="84"/>
    </location>
</feature>
<dbReference type="Proteomes" id="UP001216638">
    <property type="component" value="Chromosome 2"/>
</dbReference>
<feature type="signal peptide" evidence="2">
    <location>
        <begin position="1"/>
        <end position="19"/>
    </location>
</feature>
<keyword evidence="4" id="KW-1185">Reference proteome</keyword>
<evidence type="ECO:0000256" key="2">
    <source>
        <dbReference type="SAM" id="SignalP"/>
    </source>
</evidence>
<evidence type="ECO:0000313" key="3">
    <source>
        <dbReference type="EMBL" id="WFC95511.1"/>
    </source>
</evidence>
<proteinExistence type="predicted"/>
<accession>A0AAF0DTN3</accession>
<reference evidence="3" key="1">
    <citation type="submission" date="2023-03" db="EMBL/GenBank/DDBJ databases">
        <title>Mating type loci evolution in Malassezia.</title>
        <authorList>
            <person name="Coelho M.A."/>
        </authorList>
    </citation>
    <scope>NUCLEOTIDE SEQUENCE</scope>
    <source>
        <strain evidence="3">CBS 14135</strain>
    </source>
</reference>
<keyword evidence="2" id="KW-0732">Signal</keyword>
<evidence type="ECO:0000313" key="4">
    <source>
        <dbReference type="Proteomes" id="UP001216638"/>
    </source>
</evidence>
<dbReference type="EMBL" id="CP119952">
    <property type="protein sequence ID" value="WFC95511.1"/>
    <property type="molecule type" value="Genomic_DNA"/>
</dbReference>
<gene>
    <name evidence="3" type="ORF">MBRA1_002159</name>
</gene>
<evidence type="ECO:0008006" key="5">
    <source>
        <dbReference type="Google" id="ProtNLM"/>
    </source>
</evidence>
<feature type="chain" id="PRO_5042099824" description="Ricin B lectin domain-containing protein" evidence="2">
    <location>
        <begin position="20"/>
        <end position="248"/>
    </location>
</feature>
<organism evidence="3 4">
    <name type="scientific">Malassezia brasiliensis</name>
    <dbReference type="NCBI Taxonomy" id="1821822"/>
    <lineage>
        <taxon>Eukaryota</taxon>
        <taxon>Fungi</taxon>
        <taxon>Dikarya</taxon>
        <taxon>Basidiomycota</taxon>
        <taxon>Ustilaginomycotina</taxon>
        <taxon>Malasseziomycetes</taxon>
        <taxon>Malasseziales</taxon>
        <taxon>Malasseziaceae</taxon>
        <taxon>Malassezia</taxon>
    </lineage>
</organism>
<name>A0AAF0DTN3_9BASI</name>
<evidence type="ECO:0000256" key="1">
    <source>
        <dbReference type="SAM" id="MobiDB-lite"/>
    </source>
</evidence>
<dbReference type="AlphaFoldDB" id="A0AAF0DTN3"/>